<feature type="compositionally biased region" description="Basic and acidic residues" evidence="1">
    <location>
        <begin position="17"/>
        <end position="31"/>
    </location>
</feature>
<organism evidence="2 3">
    <name type="scientific">Sporolactobacillus inulinus</name>
    <dbReference type="NCBI Taxonomy" id="2078"/>
    <lineage>
        <taxon>Bacteria</taxon>
        <taxon>Bacillati</taxon>
        <taxon>Bacillota</taxon>
        <taxon>Bacilli</taxon>
        <taxon>Bacillales</taxon>
        <taxon>Sporolactobacillaceae</taxon>
        <taxon>Sporolactobacillus</taxon>
    </lineage>
</organism>
<keyword evidence="2" id="KW-0282">Flagellum</keyword>
<feature type="region of interest" description="Disordered" evidence="1">
    <location>
        <begin position="17"/>
        <end position="40"/>
    </location>
</feature>
<dbReference type="EMBL" id="BEXB01000001">
    <property type="protein sequence ID" value="GAY74556.1"/>
    <property type="molecule type" value="Genomic_DNA"/>
</dbReference>
<gene>
    <name evidence="2" type="ORF">NBRC111894_110</name>
</gene>
<keyword evidence="2" id="KW-0969">Cilium</keyword>
<proteinExistence type="predicted"/>
<evidence type="ECO:0000313" key="2">
    <source>
        <dbReference type="EMBL" id="GAY74556.1"/>
    </source>
</evidence>
<name>A0A4Y1Z6K6_9BACL</name>
<reference evidence="2 3" key="1">
    <citation type="submission" date="2017-11" db="EMBL/GenBank/DDBJ databases">
        <title>Draft Genome Sequence of Sporolactobacillus inulinus NBRC 111894 Isolated from Koso, a Japanese Sugar-Vegetable Fermented Beverage.</title>
        <authorList>
            <person name="Chiou T.Y."/>
            <person name="Oshima K."/>
            <person name="Suda W."/>
            <person name="Hattori M."/>
            <person name="Takahashi T."/>
        </authorList>
    </citation>
    <scope>NUCLEOTIDE SEQUENCE [LARGE SCALE GENOMIC DNA]</scope>
    <source>
        <strain evidence="2 3">NBRC111894</strain>
    </source>
</reference>
<evidence type="ECO:0000313" key="3">
    <source>
        <dbReference type="Proteomes" id="UP000319716"/>
    </source>
</evidence>
<dbReference type="AlphaFoldDB" id="A0A4Y1Z6K6"/>
<evidence type="ECO:0000256" key="1">
    <source>
        <dbReference type="SAM" id="MobiDB-lite"/>
    </source>
</evidence>
<sequence>MARVHYSLDLQYFAGEKTEKATPHKREEGRKKDKFLKVRI</sequence>
<keyword evidence="2" id="KW-0966">Cell projection</keyword>
<protein>
    <submittedName>
        <fullName evidence="2">Flagellar biosynthesis protein FlhB</fullName>
    </submittedName>
</protein>
<dbReference type="Proteomes" id="UP000319716">
    <property type="component" value="Unassembled WGS sequence"/>
</dbReference>
<accession>A0A4Y1Z6K6</accession>
<comment type="caution">
    <text evidence="2">The sequence shown here is derived from an EMBL/GenBank/DDBJ whole genome shotgun (WGS) entry which is preliminary data.</text>
</comment>